<evidence type="ECO:0000256" key="3">
    <source>
        <dbReference type="ARBA" id="ARBA00008698"/>
    </source>
</evidence>
<evidence type="ECO:0000256" key="10">
    <source>
        <dbReference type="ARBA" id="ARBA00023136"/>
    </source>
</evidence>
<feature type="transmembrane region" description="Helical" evidence="11">
    <location>
        <begin position="345"/>
        <end position="363"/>
    </location>
</feature>
<evidence type="ECO:0000256" key="7">
    <source>
        <dbReference type="ARBA" id="ARBA00022692"/>
    </source>
</evidence>
<protein>
    <recommendedName>
        <fullName evidence="11">GPI mannosyltransferase 2</fullName>
        <ecNumber evidence="11">2.4.1.-</ecNumber>
    </recommendedName>
</protein>
<comment type="subcellular location">
    <subcellularLocation>
        <location evidence="1 11">Endoplasmic reticulum membrane</location>
        <topology evidence="1 11">Multi-pass membrane protein</topology>
    </subcellularLocation>
</comment>
<keyword evidence="8 11" id="KW-0256">Endoplasmic reticulum</keyword>
<evidence type="ECO:0000256" key="5">
    <source>
        <dbReference type="ARBA" id="ARBA00022676"/>
    </source>
</evidence>
<keyword evidence="9 11" id="KW-1133">Transmembrane helix</keyword>
<keyword evidence="4 11" id="KW-0337">GPI-anchor biosynthesis</keyword>
<keyword evidence="13" id="KW-1185">Reference proteome</keyword>
<feature type="transmembrane region" description="Helical" evidence="11">
    <location>
        <begin position="97"/>
        <end position="118"/>
    </location>
</feature>
<comment type="similarity">
    <text evidence="3 11">Belongs to the PIGV family.</text>
</comment>
<dbReference type="GO" id="GO:0004376">
    <property type="term" value="F:GPI mannosyltransferase activity"/>
    <property type="evidence" value="ECO:0007669"/>
    <property type="project" value="InterPro"/>
</dbReference>
<evidence type="ECO:0000256" key="6">
    <source>
        <dbReference type="ARBA" id="ARBA00022679"/>
    </source>
</evidence>
<dbReference type="EC" id="2.4.1.-" evidence="11"/>
<evidence type="ECO:0000256" key="1">
    <source>
        <dbReference type="ARBA" id="ARBA00004477"/>
    </source>
</evidence>
<keyword evidence="5 11" id="KW-0328">Glycosyltransferase</keyword>
<dbReference type="GO" id="GO:0000009">
    <property type="term" value="F:alpha-1,6-mannosyltransferase activity"/>
    <property type="evidence" value="ECO:0007669"/>
    <property type="project" value="InterPro"/>
</dbReference>
<evidence type="ECO:0000256" key="4">
    <source>
        <dbReference type="ARBA" id="ARBA00022502"/>
    </source>
</evidence>
<keyword evidence="7 11" id="KW-0812">Transmembrane</keyword>
<reference evidence="12" key="1">
    <citation type="submission" date="2022-04" db="EMBL/GenBank/DDBJ databases">
        <title>Carnegiea gigantea Genome sequencing and assembly v2.</title>
        <authorList>
            <person name="Copetti D."/>
            <person name="Sanderson M.J."/>
            <person name="Burquez A."/>
            <person name="Wojciechowski M.F."/>
        </authorList>
    </citation>
    <scope>NUCLEOTIDE SEQUENCE</scope>
    <source>
        <strain evidence="12">SGP5-SGP5p</strain>
        <tissue evidence="12">Aerial part</tissue>
    </source>
</reference>
<organism evidence="12 13">
    <name type="scientific">Carnegiea gigantea</name>
    <dbReference type="NCBI Taxonomy" id="171969"/>
    <lineage>
        <taxon>Eukaryota</taxon>
        <taxon>Viridiplantae</taxon>
        <taxon>Streptophyta</taxon>
        <taxon>Embryophyta</taxon>
        <taxon>Tracheophyta</taxon>
        <taxon>Spermatophyta</taxon>
        <taxon>Magnoliopsida</taxon>
        <taxon>eudicotyledons</taxon>
        <taxon>Gunneridae</taxon>
        <taxon>Pentapetalae</taxon>
        <taxon>Caryophyllales</taxon>
        <taxon>Cactineae</taxon>
        <taxon>Cactaceae</taxon>
        <taxon>Cactoideae</taxon>
        <taxon>Echinocereeae</taxon>
        <taxon>Carnegiea</taxon>
    </lineage>
</organism>
<dbReference type="OrthoDB" id="10252502at2759"/>
<evidence type="ECO:0000256" key="9">
    <source>
        <dbReference type="ARBA" id="ARBA00022989"/>
    </source>
</evidence>
<dbReference type="Pfam" id="PF04188">
    <property type="entry name" value="Mannosyl_trans2"/>
    <property type="match status" value="2"/>
</dbReference>
<evidence type="ECO:0000313" key="13">
    <source>
        <dbReference type="Proteomes" id="UP001153076"/>
    </source>
</evidence>
<gene>
    <name evidence="12" type="ORF">Cgig2_016910</name>
</gene>
<evidence type="ECO:0000256" key="11">
    <source>
        <dbReference type="RuleBase" id="RU363112"/>
    </source>
</evidence>
<dbReference type="PANTHER" id="PTHR12468">
    <property type="entry name" value="GPI MANNOSYLTRANSFERASE 2"/>
    <property type="match status" value="1"/>
</dbReference>
<comment type="function">
    <text evidence="11">Mannosyltransferase involved in glycosylphosphatidylinositol-anchor biosynthesis.</text>
</comment>
<feature type="transmembrane region" description="Helical" evidence="11">
    <location>
        <begin position="223"/>
        <end position="248"/>
    </location>
</feature>
<feature type="transmembrane region" description="Helical" evidence="11">
    <location>
        <begin position="437"/>
        <end position="460"/>
    </location>
</feature>
<comment type="caution">
    <text evidence="12">The sequence shown here is derived from an EMBL/GenBank/DDBJ whole genome shotgun (WGS) entry which is preliminary data.</text>
</comment>
<comment type="pathway">
    <text evidence="2 11">Glycolipid biosynthesis; glycosylphosphatidylinositol-anchor biosynthesis.</text>
</comment>
<proteinExistence type="inferred from homology"/>
<evidence type="ECO:0000256" key="2">
    <source>
        <dbReference type="ARBA" id="ARBA00004687"/>
    </source>
</evidence>
<evidence type="ECO:0000256" key="8">
    <source>
        <dbReference type="ARBA" id="ARBA00022824"/>
    </source>
</evidence>
<dbReference type="EMBL" id="JAKOGI010000316">
    <property type="protein sequence ID" value="KAJ8437167.1"/>
    <property type="molecule type" value="Genomic_DNA"/>
</dbReference>
<feature type="transmembrane region" description="Helical" evidence="11">
    <location>
        <begin position="159"/>
        <end position="185"/>
    </location>
</feature>
<dbReference type="AlphaFoldDB" id="A0A9Q1K5S5"/>
<dbReference type="InterPro" id="IPR007315">
    <property type="entry name" value="PIG-V/Gpi18"/>
</dbReference>
<feature type="transmembrane region" description="Helical" evidence="11">
    <location>
        <begin position="125"/>
        <end position="147"/>
    </location>
</feature>
<dbReference type="GO" id="GO:0005789">
    <property type="term" value="C:endoplasmic reticulum membrane"/>
    <property type="evidence" value="ECO:0007669"/>
    <property type="project" value="UniProtKB-SubCell"/>
</dbReference>
<sequence>MSGIDHHIRAVRRCAIGSRILLLTLTILWRSMFSPYDTSASINPSCLSLSSESPDSAIRFPWIASAIEESIVWDSVYFVRIAQCGYEYEQTYAFLPLLPIVISFVSNTGSLLCSLIFNPPPLPHFIVFWPLVPLIGYRAVLGLSGYFINNIAFLFAALYFYSCFAFMVLFQGHLLICEVLCAFLNRLSLVILKDPKASLRASILFCFNPASIFYSSIYTESLYALFSIGGLYYLMSGAKNFPVLWLAISGSARSNGVLNAGYYGFKALHQSYYAIYVKKRACVLLAGTLRCICIFIPFLSFQAYGYYNICHGRNPDEMRPWCKKRVPLLGVGFLRYFQLKQLPNFLLASPVLSLAFCAIYSYAKIESDNFFSLGLGATITEKNSASVLFNGGEELIIDDHYTKIPENKNLRRRQKIKIQGRSLSSAETEVSVNKSGYYSVVMLPFICHLGFMVATAFFVMHVQVATRFLSASPPLYWYASYVMASPGRSRRWAYLIWGYAASYILLGSLLFSNFYPFT</sequence>
<name>A0A9Q1K5S5_9CARY</name>
<dbReference type="GO" id="GO:0031501">
    <property type="term" value="C:mannosyltransferase complex"/>
    <property type="evidence" value="ECO:0007669"/>
    <property type="project" value="TreeGrafter"/>
</dbReference>
<feature type="transmembrane region" description="Helical" evidence="11">
    <location>
        <begin position="492"/>
        <end position="515"/>
    </location>
</feature>
<dbReference type="Proteomes" id="UP001153076">
    <property type="component" value="Unassembled WGS sequence"/>
</dbReference>
<accession>A0A9Q1K5S5</accession>
<evidence type="ECO:0000313" key="12">
    <source>
        <dbReference type="EMBL" id="KAJ8437167.1"/>
    </source>
</evidence>
<keyword evidence="10 11" id="KW-0472">Membrane</keyword>
<comment type="caution">
    <text evidence="11">Lacks conserved residue(s) required for the propagation of feature annotation.</text>
</comment>
<keyword evidence="6 11" id="KW-0808">Transferase</keyword>
<dbReference type="PANTHER" id="PTHR12468:SF2">
    <property type="entry name" value="GPI MANNOSYLTRANSFERASE 2"/>
    <property type="match status" value="1"/>
</dbReference>
<dbReference type="GO" id="GO:0006506">
    <property type="term" value="P:GPI anchor biosynthetic process"/>
    <property type="evidence" value="ECO:0007669"/>
    <property type="project" value="UniProtKB-KW"/>
</dbReference>